<dbReference type="PANTHER" id="PTHR45997">
    <property type="entry name" value="DNA LIGASE 4"/>
    <property type="match status" value="1"/>
</dbReference>
<evidence type="ECO:0000256" key="13">
    <source>
        <dbReference type="ARBA" id="ARBA00023172"/>
    </source>
</evidence>
<evidence type="ECO:0000256" key="16">
    <source>
        <dbReference type="ARBA" id="ARBA00030676"/>
    </source>
</evidence>
<dbReference type="NCBIfam" id="TIGR00574">
    <property type="entry name" value="dnl1"/>
    <property type="match status" value="1"/>
</dbReference>
<keyword evidence="23" id="KW-1185">Reference proteome</keyword>
<keyword evidence="12" id="KW-0460">Magnesium</keyword>
<dbReference type="Pfam" id="PF04675">
    <property type="entry name" value="DNA_ligase_A_N"/>
    <property type="match status" value="1"/>
</dbReference>
<evidence type="ECO:0000256" key="3">
    <source>
        <dbReference type="ARBA" id="ARBA00007572"/>
    </source>
</evidence>
<dbReference type="PROSITE" id="PS50172">
    <property type="entry name" value="BRCT"/>
    <property type="match status" value="1"/>
</dbReference>
<proteinExistence type="inferred from homology"/>
<evidence type="ECO:0000256" key="12">
    <source>
        <dbReference type="ARBA" id="ARBA00022842"/>
    </source>
</evidence>
<dbReference type="PANTHER" id="PTHR45997:SF1">
    <property type="entry name" value="DNA LIGASE 4"/>
    <property type="match status" value="1"/>
</dbReference>
<dbReference type="InterPro" id="IPR012340">
    <property type="entry name" value="NA-bd_OB-fold"/>
</dbReference>
<keyword evidence="8" id="KW-0677">Repeat</keyword>
<dbReference type="Gene3D" id="3.40.50.10190">
    <property type="entry name" value="BRCT domain"/>
    <property type="match status" value="1"/>
</dbReference>
<dbReference type="CDD" id="cd07903">
    <property type="entry name" value="Adenylation_DNA_ligase_IV"/>
    <property type="match status" value="1"/>
</dbReference>
<keyword evidence="7" id="KW-0479">Metal-binding</keyword>
<name>A0AAV9IIR1_9RHOD</name>
<evidence type="ECO:0000256" key="11">
    <source>
        <dbReference type="ARBA" id="ARBA00022840"/>
    </source>
</evidence>
<evidence type="ECO:0000256" key="7">
    <source>
        <dbReference type="ARBA" id="ARBA00022723"/>
    </source>
</evidence>
<dbReference type="GO" id="GO:0006303">
    <property type="term" value="P:double-strand break repair via nonhomologous end joining"/>
    <property type="evidence" value="ECO:0007669"/>
    <property type="project" value="TreeGrafter"/>
</dbReference>
<dbReference type="Pfam" id="PF04679">
    <property type="entry name" value="DNA_ligase_A_C"/>
    <property type="match status" value="1"/>
</dbReference>
<evidence type="ECO:0000256" key="9">
    <source>
        <dbReference type="ARBA" id="ARBA00022741"/>
    </source>
</evidence>
<dbReference type="Pfam" id="PF00533">
    <property type="entry name" value="BRCT"/>
    <property type="match status" value="1"/>
</dbReference>
<feature type="domain" description="BRCT" evidence="21">
    <location>
        <begin position="658"/>
        <end position="766"/>
    </location>
</feature>
<evidence type="ECO:0000256" key="14">
    <source>
        <dbReference type="ARBA" id="ARBA00023204"/>
    </source>
</evidence>
<evidence type="ECO:0000256" key="2">
    <source>
        <dbReference type="ARBA" id="ARBA00004123"/>
    </source>
</evidence>
<dbReference type="InterPro" id="IPR012309">
    <property type="entry name" value="DNA_ligase_ATP-dep_C"/>
</dbReference>
<comment type="cofactor">
    <cofactor evidence="1">
        <name>Mg(2+)</name>
        <dbReference type="ChEBI" id="CHEBI:18420"/>
    </cofactor>
</comment>
<comment type="caution">
    <text evidence="22">The sequence shown here is derived from an EMBL/GenBank/DDBJ whole genome shotgun (WGS) entry which is preliminary data.</text>
</comment>
<feature type="domain" description="ATP-dependent DNA ligase family profile" evidence="20">
    <location>
        <begin position="356"/>
        <end position="493"/>
    </location>
</feature>
<dbReference type="GO" id="GO:0071897">
    <property type="term" value="P:DNA biosynthetic process"/>
    <property type="evidence" value="ECO:0007669"/>
    <property type="project" value="InterPro"/>
</dbReference>
<protein>
    <recommendedName>
        <fullName evidence="5">DNA ligase 4</fullName>
        <ecNumber evidence="4">6.5.1.1</ecNumber>
    </recommendedName>
    <alternativeName>
        <fullName evidence="17">DNA ligase IV</fullName>
    </alternativeName>
    <alternativeName>
        <fullName evidence="16">Polydeoxyribonucleotide synthase [ATP] 4</fullName>
    </alternativeName>
</protein>
<dbReference type="GO" id="GO:0006297">
    <property type="term" value="P:nucleotide-excision repair, DNA gap filling"/>
    <property type="evidence" value="ECO:0007669"/>
    <property type="project" value="TreeGrafter"/>
</dbReference>
<evidence type="ECO:0000256" key="18">
    <source>
        <dbReference type="ARBA" id="ARBA00034003"/>
    </source>
</evidence>
<accession>A0AAV9IIR1</accession>
<dbReference type="GO" id="GO:0032807">
    <property type="term" value="C:DNA ligase IV complex"/>
    <property type="evidence" value="ECO:0007669"/>
    <property type="project" value="TreeGrafter"/>
</dbReference>
<dbReference type="Gene3D" id="2.40.50.140">
    <property type="entry name" value="Nucleic acid-binding proteins"/>
    <property type="match status" value="1"/>
</dbReference>
<dbReference type="GO" id="GO:0003677">
    <property type="term" value="F:DNA binding"/>
    <property type="evidence" value="ECO:0007669"/>
    <property type="project" value="InterPro"/>
</dbReference>
<dbReference type="AlphaFoldDB" id="A0AAV9IIR1"/>
<dbReference type="EMBL" id="JANCYU010000049">
    <property type="protein sequence ID" value="KAK4527219.1"/>
    <property type="molecule type" value="Genomic_DNA"/>
</dbReference>
<evidence type="ECO:0000256" key="15">
    <source>
        <dbReference type="ARBA" id="ARBA00023242"/>
    </source>
</evidence>
<dbReference type="SUPFAM" id="SSF50249">
    <property type="entry name" value="Nucleic acid-binding proteins"/>
    <property type="match status" value="1"/>
</dbReference>
<keyword evidence="6" id="KW-0436">Ligase</keyword>
<dbReference type="InterPro" id="IPR036420">
    <property type="entry name" value="BRCT_dom_sf"/>
</dbReference>
<evidence type="ECO:0000256" key="17">
    <source>
        <dbReference type="ARBA" id="ARBA00031942"/>
    </source>
</evidence>
<keyword evidence="13" id="KW-0233">DNA recombination</keyword>
<dbReference type="Pfam" id="PF01068">
    <property type="entry name" value="DNA_ligase_A_M"/>
    <property type="match status" value="1"/>
</dbReference>
<dbReference type="PROSITE" id="PS50160">
    <property type="entry name" value="DNA_LIGASE_A3"/>
    <property type="match status" value="1"/>
</dbReference>
<dbReference type="InterPro" id="IPR000977">
    <property type="entry name" value="DNA_ligase_ATP-dep"/>
</dbReference>
<evidence type="ECO:0000313" key="23">
    <source>
        <dbReference type="Proteomes" id="UP001300502"/>
    </source>
</evidence>
<comment type="catalytic activity">
    <reaction evidence="18">
        <text>ATP + (deoxyribonucleotide)n-3'-hydroxyl + 5'-phospho-(deoxyribonucleotide)m = (deoxyribonucleotide)n+m + AMP + diphosphate.</text>
        <dbReference type="EC" id="6.5.1.1"/>
    </reaction>
</comment>
<dbReference type="Gene3D" id="1.10.3260.10">
    <property type="entry name" value="DNA ligase, ATP-dependent, N-terminal domain"/>
    <property type="match status" value="1"/>
</dbReference>
<evidence type="ECO:0000259" key="21">
    <source>
        <dbReference type="PROSITE" id="PS50172"/>
    </source>
</evidence>
<evidence type="ECO:0000313" key="22">
    <source>
        <dbReference type="EMBL" id="KAK4527219.1"/>
    </source>
</evidence>
<dbReference type="GO" id="GO:0046872">
    <property type="term" value="F:metal ion binding"/>
    <property type="evidence" value="ECO:0007669"/>
    <property type="project" value="UniProtKB-KW"/>
</dbReference>
<dbReference type="InterPro" id="IPR044125">
    <property type="entry name" value="Adenylation_DNA_ligase_IV"/>
</dbReference>
<dbReference type="InterPro" id="IPR036599">
    <property type="entry name" value="DNA_ligase_N_sf"/>
</dbReference>
<dbReference type="GO" id="GO:0003910">
    <property type="term" value="F:DNA ligase (ATP) activity"/>
    <property type="evidence" value="ECO:0007669"/>
    <property type="project" value="UniProtKB-EC"/>
</dbReference>
<dbReference type="InterPro" id="IPR001357">
    <property type="entry name" value="BRCT_dom"/>
</dbReference>
<evidence type="ECO:0000256" key="8">
    <source>
        <dbReference type="ARBA" id="ARBA00022737"/>
    </source>
</evidence>
<dbReference type="InterPro" id="IPR012310">
    <property type="entry name" value="DNA_ligase_ATP-dep_cent"/>
</dbReference>
<sequence>MTIVERESFRVFTDVLEQTSKAKGSEAKLKIIEDFWKQISRVSSSNADDCPSRMMEPSDSFSVLRLLLPELDDERRSFGMKEKGLAELYISVLELDSQSFDAQRLRRWQDPNLQQQAGEIPARLGSFFSVLEAVLRHRCSDTSCLTIAQVNDSLNELNTVLEKEKRKKIFHRLVSNCTLTENIWISRIILKEMHLGIRFEHILKWFHPSALEDYRLTHSLRRICEDCFQPGFHITSQDIILGQPASVSLAKRQENLQRIPYLMPDGFYLEPKFDGERLQLHKKGDEIQCFSRNALDTTNLYGPHLKSAILLCVDAQDCVLDGEVLLYNVEKQSFEHFDQIRHYVSKDIELGENFFITFMIFDVLYVDQNQNAPPSIISFPLETRKEILKGIVRPFHSQIRLVPYREGRTVEDIKDAMEDFVQQKYEGVVIKNKKKPYVLGERDDEVMIKLKPDYFTGFIHDLDVLILGAFIGTGYSKQIRLGKPSHFLIGLLEKDYDESHDRLSDVNWIVIGKVGSGYSYEQLECLQDKLAPFWKPFDKKSPPEHLKNSLLKADAVPDYWIEPCHSVVLTIHAYEVRPSSIYSGYAVRFPRVASIRWDKKWYECSTLEELIVSQETSSVGSSVETLTGNKKRKTQSGRLERRVDLPQVETLPDASSFTGSKILDGVVTCVIGASSNQEKQYYEKLVECLGGKTVQSVTPDTSFVLAVSPNHVAVTNMVSSFQNPRPSLKRNLRSRGCLEPKNILKVSWLLECQSKNRLLDILPYHVIWATDTLKEDMQRRCDCWGDSWTQAVDENSLLQLLENMSVPDDDLSMDVSTMVENCPELKEIDYGGLFRGWRIVVKDFKHFCDTDAAAFLAAFYGCQLVVDQVEVGNDHSFLYYLISDDDNDNNNNHMERNRDLSSPYSNSNMLTPSTIWKMVQQHRQSLKE</sequence>
<dbReference type="InterPro" id="IPR029710">
    <property type="entry name" value="LIG4"/>
</dbReference>
<gene>
    <name evidence="22" type="ORF">GAYE_SCF37G5141</name>
</gene>
<dbReference type="GO" id="GO:0006310">
    <property type="term" value="P:DNA recombination"/>
    <property type="evidence" value="ECO:0007669"/>
    <property type="project" value="UniProtKB-KW"/>
</dbReference>
<evidence type="ECO:0000256" key="19">
    <source>
        <dbReference type="RuleBase" id="RU004196"/>
    </source>
</evidence>
<dbReference type="SUPFAM" id="SSF52113">
    <property type="entry name" value="BRCT domain"/>
    <property type="match status" value="1"/>
</dbReference>
<evidence type="ECO:0000259" key="20">
    <source>
        <dbReference type="PROSITE" id="PS50160"/>
    </source>
</evidence>
<keyword evidence="10" id="KW-0227">DNA damage</keyword>
<dbReference type="SUPFAM" id="SSF56091">
    <property type="entry name" value="DNA ligase/mRNA capping enzyme, catalytic domain"/>
    <property type="match status" value="1"/>
</dbReference>
<reference evidence="22 23" key="1">
    <citation type="submission" date="2022-07" db="EMBL/GenBank/DDBJ databases">
        <title>Genome-wide signatures of adaptation to extreme environments.</title>
        <authorList>
            <person name="Cho C.H."/>
            <person name="Yoon H.S."/>
        </authorList>
    </citation>
    <scope>NUCLEOTIDE SEQUENCE [LARGE SCALE GENOMIC DNA]</scope>
    <source>
        <strain evidence="22 23">108.79 E11</strain>
    </source>
</reference>
<dbReference type="GO" id="GO:0005524">
    <property type="term" value="F:ATP binding"/>
    <property type="evidence" value="ECO:0007669"/>
    <property type="project" value="UniProtKB-KW"/>
</dbReference>
<comment type="similarity">
    <text evidence="3 19">Belongs to the ATP-dependent DNA ligase family.</text>
</comment>
<comment type="subcellular location">
    <subcellularLocation>
        <location evidence="2">Nucleus</location>
    </subcellularLocation>
</comment>
<evidence type="ECO:0000256" key="5">
    <source>
        <dbReference type="ARBA" id="ARBA00022073"/>
    </source>
</evidence>
<dbReference type="Proteomes" id="UP001300502">
    <property type="component" value="Unassembled WGS sequence"/>
</dbReference>
<evidence type="ECO:0000256" key="4">
    <source>
        <dbReference type="ARBA" id="ARBA00012727"/>
    </source>
</evidence>
<dbReference type="EC" id="6.5.1.1" evidence="4"/>
<organism evidence="22 23">
    <name type="scientific">Galdieria yellowstonensis</name>
    <dbReference type="NCBI Taxonomy" id="3028027"/>
    <lineage>
        <taxon>Eukaryota</taxon>
        <taxon>Rhodophyta</taxon>
        <taxon>Bangiophyceae</taxon>
        <taxon>Galdieriales</taxon>
        <taxon>Galdieriaceae</taxon>
        <taxon>Galdieria</taxon>
    </lineage>
</organism>
<dbReference type="CDD" id="cd07968">
    <property type="entry name" value="OBF_DNA_ligase_IV"/>
    <property type="match status" value="1"/>
</dbReference>
<dbReference type="InterPro" id="IPR012308">
    <property type="entry name" value="DNA_ligase_ATP-dep_N"/>
</dbReference>
<keyword evidence="14" id="KW-0234">DNA repair</keyword>
<evidence type="ECO:0000256" key="6">
    <source>
        <dbReference type="ARBA" id="ARBA00022598"/>
    </source>
</evidence>
<keyword evidence="9" id="KW-0547">Nucleotide-binding</keyword>
<keyword evidence="11" id="KW-0067">ATP-binding</keyword>
<evidence type="ECO:0000256" key="1">
    <source>
        <dbReference type="ARBA" id="ARBA00001946"/>
    </source>
</evidence>
<keyword evidence="15" id="KW-0539">Nucleus</keyword>
<dbReference type="Gene3D" id="3.30.470.30">
    <property type="entry name" value="DNA ligase/mRNA capping enzyme"/>
    <property type="match status" value="1"/>
</dbReference>
<evidence type="ECO:0000256" key="10">
    <source>
        <dbReference type="ARBA" id="ARBA00022763"/>
    </source>
</evidence>